<keyword evidence="2" id="KW-0175">Coiled coil</keyword>
<protein>
    <submittedName>
        <fullName evidence="3">TIGR00153 family protein</fullName>
    </submittedName>
</protein>
<evidence type="ECO:0000256" key="1">
    <source>
        <dbReference type="ARBA" id="ARBA00008591"/>
    </source>
</evidence>
<dbReference type="PANTHER" id="PTHR36536:SF3">
    <property type="entry name" value="UPF0111 PROTEIN HI_1603"/>
    <property type="match status" value="1"/>
</dbReference>
<keyword evidence="4" id="KW-1185">Reference proteome</keyword>
<dbReference type="InterPro" id="IPR038078">
    <property type="entry name" value="PhoU-like_sf"/>
</dbReference>
<dbReference type="RefSeq" id="WP_382417737.1">
    <property type="nucleotide sequence ID" value="NZ_AP031500.1"/>
</dbReference>
<proteinExistence type="inferred from homology"/>
<dbReference type="Gene3D" id="1.20.58.220">
    <property type="entry name" value="Phosphate transport system protein phou homolog 2, domain 2"/>
    <property type="match status" value="1"/>
</dbReference>
<name>A0ABV7HRH9_9GAMM</name>
<reference evidence="4" key="1">
    <citation type="journal article" date="2019" name="Int. J. Syst. Evol. Microbiol.">
        <title>The Global Catalogue of Microorganisms (GCM) 10K type strain sequencing project: providing services to taxonomists for standard genome sequencing and annotation.</title>
        <authorList>
            <consortium name="The Broad Institute Genomics Platform"/>
            <consortium name="The Broad Institute Genome Sequencing Center for Infectious Disease"/>
            <person name="Wu L."/>
            <person name="Ma J."/>
        </authorList>
    </citation>
    <scope>NUCLEOTIDE SEQUENCE [LARGE SCALE GENOMIC DNA]</scope>
    <source>
        <strain evidence="4">KCTC 52141</strain>
    </source>
</reference>
<dbReference type="SUPFAM" id="SSF109755">
    <property type="entry name" value="PhoU-like"/>
    <property type="match status" value="1"/>
</dbReference>
<gene>
    <name evidence="3" type="ORF">ACFOEB_14825</name>
</gene>
<dbReference type="NCBIfam" id="TIGR00153">
    <property type="entry name" value="TIGR00153 family protein"/>
    <property type="match status" value="1"/>
</dbReference>
<comment type="similarity">
    <text evidence="1">Belongs to the UPF0111 family.</text>
</comment>
<dbReference type="InterPro" id="IPR002727">
    <property type="entry name" value="DUF47"/>
</dbReference>
<dbReference type="PANTHER" id="PTHR36536">
    <property type="entry name" value="UPF0111 PROTEIN HI_1603"/>
    <property type="match status" value="1"/>
</dbReference>
<feature type="coiled-coil region" evidence="2">
    <location>
        <begin position="159"/>
        <end position="186"/>
    </location>
</feature>
<dbReference type="InterPro" id="IPR018445">
    <property type="entry name" value="Put_Phosphate_transp_reg"/>
</dbReference>
<dbReference type="Proteomes" id="UP001595548">
    <property type="component" value="Unassembled WGS sequence"/>
</dbReference>
<comment type="caution">
    <text evidence="3">The sequence shown here is derived from an EMBL/GenBank/DDBJ whole genome shotgun (WGS) entry which is preliminary data.</text>
</comment>
<sequence>MPLGNPFSNMFGRSPIKPMQEHMAVAVNASSKLVSFFEAVISDDWEQAHATQQAIVELEHQADDMKKQLRLHLPKSLFLPVPRTDLLELLSMQDRIANKAQDIAGIMLGRKMRIPASLQQLFIDFVQSGQRTAEQALTAINELDELLETGFSGRELTLVEDMIEKLDQYERQNDALQVEIRSALFKLESEWPPVDVMFLYQVIDWIGDLADRSQAVGSRLHLLLAR</sequence>
<evidence type="ECO:0000256" key="2">
    <source>
        <dbReference type="SAM" id="Coils"/>
    </source>
</evidence>
<dbReference type="EMBL" id="JBHRTL010000031">
    <property type="protein sequence ID" value="MFC3156483.1"/>
    <property type="molecule type" value="Genomic_DNA"/>
</dbReference>
<evidence type="ECO:0000313" key="4">
    <source>
        <dbReference type="Proteomes" id="UP001595548"/>
    </source>
</evidence>
<accession>A0ABV7HRH9</accession>
<dbReference type="Pfam" id="PF01865">
    <property type="entry name" value="PhoU_div"/>
    <property type="match status" value="1"/>
</dbReference>
<evidence type="ECO:0000313" key="3">
    <source>
        <dbReference type="EMBL" id="MFC3156483.1"/>
    </source>
</evidence>
<organism evidence="3 4">
    <name type="scientific">Gilvimarinus japonicus</name>
    <dbReference type="NCBI Taxonomy" id="1796469"/>
    <lineage>
        <taxon>Bacteria</taxon>
        <taxon>Pseudomonadati</taxon>
        <taxon>Pseudomonadota</taxon>
        <taxon>Gammaproteobacteria</taxon>
        <taxon>Cellvibrionales</taxon>
        <taxon>Cellvibrionaceae</taxon>
        <taxon>Gilvimarinus</taxon>
    </lineage>
</organism>